<dbReference type="Pfam" id="PF07804">
    <property type="entry name" value="HipA_C"/>
    <property type="match status" value="1"/>
</dbReference>
<comment type="similarity">
    <text evidence="1">Belongs to the HipA Ser/Thr kinase family.</text>
</comment>
<dbReference type="Pfam" id="PF13657">
    <property type="entry name" value="Couple_hipA"/>
    <property type="match status" value="1"/>
</dbReference>
<keyword evidence="3 6" id="KW-0418">Kinase</keyword>
<dbReference type="PANTHER" id="PTHR37419:SF1">
    <property type="entry name" value="SERINE_THREONINE-PROTEIN KINASE TOXIN HIPA"/>
    <property type="match status" value="1"/>
</dbReference>
<evidence type="ECO:0000259" key="4">
    <source>
        <dbReference type="Pfam" id="PF07804"/>
    </source>
</evidence>
<proteinExistence type="inferred from homology"/>
<keyword evidence="7" id="KW-1185">Reference proteome</keyword>
<feature type="domain" description="HipA-like C-terminal" evidence="4">
    <location>
        <begin position="148"/>
        <end position="401"/>
    </location>
</feature>
<dbReference type="InterPro" id="IPR052028">
    <property type="entry name" value="HipA_Ser/Thr_kinase"/>
</dbReference>
<evidence type="ECO:0000313" key="7">
    <source>
        <dbReference type="Proteomes" id="UP001144313"/>
    </source>
</evidence>
<dbReference type="GO" id="GO:0005829">
    <property type="term" value="C:cytosol"/>
    <property type="evidence" value="ECO:0007669"/>
    <property type="project" value="TreeGrafter"/>
</dbReference>
<dbReference type="InterPro" id="IPR012893">
    <property type="entry name" value="HipA-like_C"/>
</dbReference>
<comment type="caution">
    <text evidence="6">The sequence shown here is derived from an EMBL/GenBank/DDBJ whole genome shotgun (WGS) entry which is preliminary data.</text>
</comment>
<gene>
    <name evidence="6" type="ORF">GALLR39Z86_10890</name>
</gene>
<dbReference type="AlphaFoldDB" id="A0A9W6G539"/>
<dbReference type="InterPro" id="IPR017508">
    <property type="entry name" value="HipA_N1"/>
</dbReference>
<name>A0A9W6G539_9ACTN</name>
<accession>A0A9W6G539</accession>
<feature type="domain" description="HipA N-terminal subdomain 1" evidence="5">
    <location>
        <begin position="17"/>
        <end position="115"/>
    </location>
</feature>
<evidence type="ECO:0000256" key="2">
    <source>
        <dbReference type="ARBA" id="ARBA00022679"/>
    </source>
</evidence>
<dbReference type="GO" id="GO:0004674">
    <property type="term" value="F:protein serine/threonine kinase activity"/>
    <property type="evidence" value="ECO:0007669"/>
    <property type="project" value="TreeGrafter"/>
</dbReference>
<evidence type="ECO:0000313" key="6">
    <source>
        <dbReference type="EMBL" id="GLI41239.1"/>
    </source>
</evidence>
<dbReference type="EMBL" id="BSDT01000001">
    <property type="protein sequence ID" value="GLI41239.1"/>
    <property type="molecule type" value="Genomic_DNA"/>
</dbReference>
<dbReference type="Gene3D" id="1.10.1070.20">
    <property type="match status" value="1"/>
</dbReference>
<keyword evidence="2" id="KW-0808">Transferase</keyword>
<evidence type="ECO:0000256" key="1">
    <source>
        <dbReference type="ARBA" id="ARBA00010164"/>
    </source>
</evidence>
<dbReference type="PANTHER" id="PTHR37419">
    <property type="entry name" value="SERINE/THREONINE-PROTEIN KINASE TOXIN HIPA"/>
    <property type="match status" value="1"/>
</dbReference>
<evidence type="ECO:0000259" key="5">
    <source>
        <dbReference type="Pfam" id="PF13657"/>
    </source>
</evidence>
<organism evidence="6 7">
    <name type="scientific">Glycomyces algeriensis</name>
    <dbReference type="NCBI Taxonomy" id="256037"/>
    <lineage>
        <taxon>Bacteria</taxon>
        <taxon>Bacillati</taxon>
        <taxon>Actinomycetota</taxon>
        <taxon>Actinomycetes</taxon>
        <taxon>Glycomycetales</taxon>
        <taxon>Glycomycetaceae</taxon>
        <taxon>Glycomyces</taxon>
    </lineage>
</organism>
<reference evidence="6" key="1">
    <citation type="submission" date="2022-12" db="EMBL/GenBank/DDBJ databases">
        <title>Reference genome sequencing for broad-spectrum identification of bacterial and archaeal isolates by mass spectrometry.</title>
        <authorList>
            <person name="Sekiguchi Y."/>
            <person name="Tourlousse D.M."/>
        </authorList>
    </citation>
    <scope>NUCLEOTIDE SEQUENCE</scope>
    <source>
        <strain evidence="6">LLR39Z86</strain>
    </source>
</reference>
<protein>
    <submittedName>
        <fullName evidence="6">Kinase Y4dM</fullName>
    </submittedName>
</protein>
<dbReference type="NCBIfam" id="TIGR03071">
    <property type="entry name" value="couple_hipA"/>
    <property type="match status" value="1"/>
</dbReference>
<dbReference type="Proteomes" id="UP001144313">
    <property type="component" value="Unassembled WGS sequence"/>
</dbReference>
<evidence type="ECO:0000256" key="3">
    <source>
        <dbReference type="ARBA" id="ARBA00022777"/>
    </source>
</evidence>
<sequence>MARSRETLSQRVVGSYAVLLHGSQIGRIHHSGDFSEFEFTAQYLQNPNRPVLGLWFEEHLNESCASALLLPPWFSNLLPEGPLRQWIAEDRGVSAEREMELLAQVGHDLPGAVQVVAAEEVETSSNIEAISVMRPVSPAPGVESAWRFSLAGVALKFSMLEVSDRLTIPAAGEHGDWLVKFPDYRYPNAPVNEFLMMRMAGEIGIDTPEVRLIHRDELPRQLPKRMWPGSEQFAYAVRRFDRKPDRSRRMVHVEDFAQVLNRWTEPTRHTQDKYRSKFETVAGIAYRGRDLNSLAETVRRISFNAVIGNGDAHLKNWALIYPDGRNPKLSPVYDLVSTIAYQPPDEVPDFGLKLAGSKRFDQIRADSFVRLQRTLQDRFGAINLDLSQIARDTASRVSLAWTEVQEQYSELAELSPKIDTWIEDASARLATAA</sequence>